<evidence type="ECO:0000256" key="1">
    <source>
        <dbReference type="ARBA" id="ARBA00004821"/>
    </source>
</evidence>
<dbReference type="OrthoDB" id="9787061at2"/>
<gene>
    <name evidence="5" type="primary">lipB</name>
    <name evidence="11" type="ORF">SE18_00330</name>
</gene>
<keyword evidence="2 5" id="KW-0808">Transferase</keyword>
<evidence type="ECO:0000256" key="2">
    <source>
        <dbReference type="ARBA" id="ARBA00022679"/>
    </source>
</evidence>
<dbReference type="InterPro" id="IPR020605">
    <property type="entry name" value="Octanoyltransferase_CS"/>
</dbReference>
<proteinExistence type="inferred from homology"/>
<comment type="catalytic activity">
    <reaction evidence="5 6">
        <text>octanoyl-[ACP] + L-lysyl-[protein] = N(6)-octanoyl-L-lysyl-[protein] + holo-[ACP] + H(+)</text>
        <dbReference type="Rhea" id="RHEA:17665"/>
        <dbReference type="Rhea" id="RHEA-COMP:9636"/>
        <dbReference type="Rhea" id="RHEA-COMP:9685"/>
        <dbReference type="Rhea" id="RHEA-COMP:9752"/>
        <dbReference type="Rhea" id="RHEA-COMP:9928"/>
        <dbReference type="ChEBI" id="CHEBI:15378"/>
        <dbReference type="ChEBI" id="CHEBI:29969"/>
        <dbReference type="ChEBI" id="CHEBI:64479"/>
        <dbReference type="ChEBI" id="CHEBI:78463"/>
        <dbReference type="ChEBI" id="CHEBI:78809"/>
        <dbReference type="EC" id="2.3.1.181"/>
    </reaction>
</comment>
<comment type="function">
    <text evidence="4 5 6">Catalyzes the transfer of endogenously produced octanoic acid from octanoyl-acyl-carrier-protein onto the lipoyl domains of lipoate-dependent enzymes. Lipoyl-ACP can also act as a substrate although octanoyl-ACP is likely to be the physiological substrate.</text>
</comment>
<dbReference type="InterPro" id="IPR045864">
    <property type="entry name" value="aa-tRNA-synth_II/BPL/LPL"/>
</dbReference>
<dbReference type="PATRIC" id="fig|70996.4.peg.2602"/>
<evidence type="ECO:0000256" key="8">
    <source>
        <dbReference type="PIRSR" id="PIRSR016262-2"/>
    </source>
</evidence>
<dbReference type="CDD" id="cd16444">
    <property type="entry name" value="LipB"/>
    <property type="match status" value="1"/>
</dbReference>
<dbReference type="RefSeq" id="WP_054532421.1">
    <property type="nucleotide sequence ID" value="NZ_LGKP01000002.1"/>
</dbReference>
<dbReference type="PANTHER" id="PTHR10993:SF7">
    <property type="entry name" value="LIPOYLTRANSFERASE 2, MITOCHONDRIAL-RELATED"/>
    <property type="match status" value="1"/>
</dbReference>
<dbReference type="PROSITE" id="PS51733">
    <property type="entry name" value="BPL_LPL_CATALYTIC"/>
    <property type="match status" value="1"/>
</dbReference>
<dbReference type="EC" id="2.3.1.181" evidence="5 6"/>
<feature type="binding site" evidence="5 8">
    <location>
        <begin position="82"/>
        <end position="89"/>
    </location>
    <ligand>
        <name>substrate</name>
    </ligand>
</feature>
<dbReference type="UniPathway" id="UPA00538">
    <property type="reaction ID" value="UER00592"/>
</dbReference>
<evidence type="ECO:0000259" key="10">
    <source>
        <dbReference type="PROSITE" id="PS51733"/>
    </source>
</evidence>
<dbReference type="NCBIfam" id="TIGR00214">
    <property type="entry name" value="lipB"/>
    <property type="match status" value="1"/>
</dbReference>
<comment type="miscellaneous">
    <text evidence="5">In the reaction, the free carboxyl group of octanoic acid is attached via an amide linkage to the epsilon-amino group of a specific lysine residue of lipoyl domains of lipoate-dependent enzymes.</text>
</comment>
<comment type="similarity">
    <text evidence="5 6">Belongs to the LipB family.</text>
</comment>
<feature type="binding site" evidence="5 8">
    <location>
        <begin position="149"/>
        <end position="151"/>
    </location>
    <ligand>
        <name>substrate</name>
    </ligand>
</feature>
<evidence type="ECO:0000256" key="4">
    <source>
        <dbReference type="ARBA" id="ARBA00024732"/>
    </source>
</evidence>
<keyword evidence="3 5" id="KW-0012">Acyltransferase</keyword>
<dbReference type="NCBIfam" id="NF010925">
    <property type="entry name" value="PRK14345.1"/>
    <property type="match status" value="1"/>
</dbReference>
<evidence type="ECO:0000313" key="12">
    <source>
        <dbReference type="Proteomes" id="UP000050277"/>
    </source>
</evidence>
<dbReference type="PANTHER" id="PTHR10993">
    <property type="entry name" value="OCTANOYLTRANSFERASE"/>
    <property type="match status" value="1"/>
</dbReference>
<dbReference type="InterPro" id="IPR004143">
    <property type="entry name" value="BPL_LPL_catalytic"/>
</dbReference>
<keyword evidence="5" id="KW-0963">Cytoplasm</keyword>
<accession>A0A0P6YMY6</accession>
<dbReference type="HAMAP" id="MF_00013">
    <property type="entry name" value="LipB"/>
    <property type="match status" value="1"/>
</dbReference>
<dbReference type="EMBL" id="LGKP01000002">
    <property type="protein sequence ID" value="KPL92032.1"/>
    <property type="molecule type" value="Genomic_DNA"/>
</dbReference>
<dbReference type="Proteomes" id="UP000050277">
    <property type="component" value="Unassembled WGS sequence"/>
</dbReference>
<evidence type="ECO:0000256" key="5">
    <source>
        <dbReference type="HAMAP-Rule" id="MF_00013"/>
    </source>
</evidence>
<name>A0A0P6YMY6_9CHLR</name>
<evidence type="ECO:0000313" key="11">
    <source>
        <dbReference type="EMBL" id="KPL92032.1"/>
    </source>
</evidence>
<comment type="pathway">
    <text evidence="1 5 6">Protein modification; protein lipoylation via endogenous pathway; protein N(6)-(lipoyl)lysine from octanoyl-[acyl-carrier-protein]: step 1/2.</text>
</comment>
<reference evidence="11 12" key="1">
    <citation type="submission" date="2015-07" db="EMBL/GenBank/DDBJ databases">
        <title>Whole genome sequence of Herpetosiphon geysericola DSM 7119.</title>
        <authorList>
            <person name="Hemp J."/>
            <person name="Ward L.M."/>
            <person name="Pace L.A."/>
            <person name="Fischer W.W."/>
        </authorList>
    </citation>
    <scope>NUCLEOTIDE SEQUENCE [LARGE SCALE GENOMIC DNA]</scope>
    <source>
        <strain evidence="11 12">DSM 7119</strain>
    </source>
</reference>
<sequence>MTIQQAQRQLAVQILGMLDYQAAWELQRHLVSQRSADSIPDTLVLLEHPSTYTIGRSGGHEHLLVSPESLQQRGAALIEVDRGGDITYHGPGQLVGYPILQIRDHGRDLHQYLRMLEAVIIELLAEYGLSARRFPGYTGVWVGDRKIAAIGVRSNTRGVTSHGFALNVTTNLDDFAAIVPCGIHDYGVTSLAELLPVAPALSDVQQRVIRIFARIFDLNLLEPA</sequence>
<dbReference type="Pfam" id="PF21948">
    <property type="entry name" value="LplA-B_cat"/>
    <property type="match status" value="1"/>
</dbReference>
<dbReference type="SUPFAM" id="SSF55681">
    <property type="entry name" value="Class II aaRS and biotin synthetases"/>
    <property type="match status" value="1"/>
</dbReference>
<comment type="caution">
    <text evidence="11">The sequence shown here is derived from an EMBL/GenBank/DDBJ whole genome shotgun (WGS) entry which is preliminary data.</text>
</comment>
<dbReference type="PROSITE" id="PS01313">
    <property type="entry name" value="LIPB"/>
    <property type="match status" value="1"/>
</dbReference>
<feature type="binding site" evidence="5 8">
    <location>
        <begin position="163"/>
        <end position="165"/>
    </location>
    <ligand>
        <name>substrate</name>
    </ligand>
</feature>
<dbReference type="STRING" id="70996.SE18_00330"/>
<protein>
    <recommendedName>
        <fullName evidence="5 6">Octanoyltransferase</fullName>
        <ecNumber evidence="5 6">2.3.1.181</ecNumber>
    </recommendedName>
    <alternativeName>
        <fullName evidence="5">Lipoate-protein ligase B</fullName>
    </alternativeName>
    <alternativeName>
        <fullName evidence="5">Lipoyl/octanoyl transferase</fullName>
    </alternativeName>
    <alternativeName>
        <fullName evidence="5">Octanoyl-[acyl-carrier-protein]-protein N-octanoyltransferase</fullName>
    </alternativeName>
</protein>
<feature type="active site" description="Acyl-thioester intermediate" evidence="5 7">
    <location>
        <position position="181"/>
    </location>
</feature>
<dbReference type="GO" id="GO:0033819">
    <property type="term" value="F:lipoyl(octanoyl) transferase activity"/>
    <property type="evidence" value="ECO:0007669"/>
    <property type="project" value="UniProtKB-EC"/>
</dbReference>
<evidence type="ECO:0000256" key="6">
    <source>
        <dbReference type="PIRNR" id="PIRNR016262"/>
    </source>
</evidence>
<dbReference type="GO" id="GO:0009249">
    <property type="term" value="P:protein lipoylation"/>
    <property type="evidence" value="ECO:0007669"/>
    <property type="project" value="InterPro"/>
</dbReference>
<feature type="domain" description="BPL/LPL catalytic" evidence="10">
    <location>
        <begin position="37"/>
        <end position="220"/>
    </location>
</feature>
<dbReference type="PIRSF" id="PIRSF016262">
    <property type="entry name" value="LPLase"/>
    <property type="match status" value="1"/>
</dbReference>
<dbReference type="InterPro" id="IPR000544">
    <property type="entry name" value="Octanoyltransferase"/>
</dbReference>
<dbReference type="Gene3D" id="3.30.930.10">
    <property type="entry name" value="Bira Bifunctional Protein, Domain 2"/>
    <property type="match status" value="1"/>
</dbReference>
<evidence type="ECO:0000256" key="3">
    <source>
        <dbReference type="ARBA" id="ARBA00023315"/>
    </source>
</evidence>
<evidence type="ECO:0000256" key="9">
    <source>
        <dbReference type="PIRSR" id="PIRSR016262-3"/>
    </source>
</evidence>
<dbReference type="GO" id="GO:0005737">
    <property type="term" value="C:cytoplasm"/>
    <property type="evidence" value="ECO:0007669"/>
    <property type="project" value="UniProtKB-SubCell"/>
</dbReference>
<organism evidence="11 12">
    <name type="scientific">Herpetosiphon geysericola</name>
    <dbReference type="NCBI Taxonomy" id="70996"/>
    <lineage>
        <taxon>Bacteria</taxon>
        <taxon>Bacillati</taxon>
        <taxon>Chloroflexota</taxon>
        <taxon>Chloroflexia</taxon>
        <taxon>Herpetosiphonales</taxon>
        <taxon>Herpetosiphonaceae</taxon>
        <taxon>Herpetosiphon</taxon>
    </lineage>
</organism>
<dbReference type="AlphaFoldDB" id="A0A0P6YMY6"/>
<evidence type="ECO:0000256" key="7">
    <source>
        <dbReference type="PIRSR" id="PIRSR016262-1"/>
    </source>
</evidence>
<feature type="site" description="Lowers pKa of active site Cys" evidence="5 9">
    <location>
        <position position="146"/>
    </location>
</feature>
<keyword evidence="12" id="KW-1185">Reference proteome</keyword>
<comment type="subcellular location">
    <subcellularLocation>
        <location evidence="5">Cytoplasm</location>
    </subcellularLocation>
</comment>